<feature type="chain" id="PRO_5022054748" description="Lipoprotein" evidence="1">
    <location>
        <begin position="19"/>
        <end position="188"/>
    </location>
</feature>
<evidence type="ECO:0000313" key="3">
    <source>
        <dbReference type="Proteomes" id="UP000321058"/>
    </source>
</evidence>
<evidence type="ECO:0000256" key="1">
    <source>
        <dbReference type="SAM" id="SignalP"/>
    </source>
</evidence>
<name>A0A512N2N1_9HYPH</name>
<keyword evidence="1" id="KW-0732">Signal</keyword>
<protein>
    <recommendedName>
        <fullName evidence="4">Lipoprotein</fullName>
    </recommendedName>
</protein>
<feature type="signal peptide" evidence="1">
    <location>
        <begin position="1"/>
        <end position="18"/>
    </location>
</feature>
<dbReference type="AlphaFoldDB" id="A0A512N2N1"/>
<dbReference type="EMBL" id="BKAJ01000004">
    <property type="protein sequence ID" value="GEP53244.1"/>
    <property type="molecule type" value="Genomic_DNA"/>
</dbReference>
<evidence type="ECO:0008006" key="4">
    <source>
        <dbReference type="Google" id="ProtNLM"/>
    </source>
</evidence>
<accession>A0A512N2N1</accession>
<reference evidence="2 3" key="1">
    <citation type="submission" date="2019-07" db="EMBL/GenBank/DDBJ databases">
        <title>Whole genome shotgun sequence of Reyranella soli NBRC 108950.</title>
        <authorList>
            <person name="Hosoyama A."/>
            <person name="Uohara A."/>
            <person name="Ohji S."/>
            <person name="Ichikawa N."/>
        </authorList>
    </citation>
    <scope>NUCLEOTIDE SEQUENCE [LARGE SCALE GENOMIC DNA]</scope>
    <source>
        <strain evidence="2 3">NBRC 108950</strain>
    </source>
</reference>
<dbReference type="Proteomes" id="UP000321058">
    <property type="component" value="Unassembled WGS sequence"/>
</dbReference>
<comment type="caution">
    <text evidence="2">The sequence shown here is derived from an EMBL/GenBank/DDBJ whole genome shotgun (WGS) entry which is preliminary data.</text>
</comment>
<keyword evidence="3" id="KW-1185">Reference proteome</keyword>
<evidence type="ECO:0000313" key="2">
    <source>
        <dbReference type="EMBL" id="GEP53244.1"/>
    </source>
</evidence>
<gene>
    <name evidence="2" type="ORF">RSO01_04100</name>
</gene>
<sequence length="188" mass="20750">MRFAKLLIGLLMAGCAASGTIGGAYYDPAYDYSEFFAVTDGRDFQVVMAGAPFPNLPAVQVQRALLPVMQAAKPRPNLTFTYADPPELPRPYYRMVLVFDAANDLTAASVCAGTIRHKPPVVGRSFNVFAIYCRNDLALSQTTAWTNAAGPNDPQVQALFAQLFLVLFDDSPRRRFPLFGPFSRFGRW</sequence>
<proteinExistence type="predicted"/>
<organism evidence="2 3">
    <name type="scientific">Reyranella soli</name>
    <dbReference type="NCBI Taxonomy" id="1230389"/>
    <lineage>
        <taxon>Bacteria</taxon>
        <taxon>Pseudomonadati</taxon>
        <taxon>Pseudomonadota</taxon>
        <taxon>Alphaproteobacteria</taxon>
        <taxon>Hyphomicrobiales</taxon>
        <taxon>Reyranellaceae</taxon>
        <taxon>Reyranella</taxon>
    </lineage>
</organism>